<evidence type="ECO:0000313" key="4">
    <source>
        <dbReference type="Proteomes" id="UP000399805"/>
    </source>
</evidence>
<organism evidence="3 4">
    <name type="scientific">Amycolatopsis camponoti</name>
    <dbReference type="NCBI Taxonomy" id="2606593"/>
    <lineage>
        <taxon>Bacteria</taxon>
        <taxon>Bacillati</taxon>
        <taxon>Actinomycetota</taxon>
        <taxon>Actinomycetes</taxon>
        <taxon>Pseudonocardiales</taxon>
        <taxon>Pseudonocardiaceae</taxon>
        <taxon>Amycolatopsis</taxon>
    </lineage>
</organism>
<dbReference type="InterPro" id="IPR025110">
    <property type="entry name" value="AMP-bd_C"/>
</dbReference>
<dbReference type="InterPro" id="IPR020845">
    <property type="entry name" value="AMP-binding_CS"/>
</dbReference>
<dbReference type="InterPro" id="IPR042099">
    <property type="entry name" value="ANL_N_sf"/>
</dbReference>
<dbReference type="Pfam" id="PF13193">
    <property type="entry name" value="AMP-binding_C"/>
    <property type="match status" value="1"/>
</dbReference>
<gene>
    <name evidence="3" type="ORF">AA23TX_05450</name>
</gene>
<dbReference type="GO" id="GO:0043041">
    <property type="term" value="P:amino acid activation for nonribosomal peptide biosynthetic process"/>
    <property type="evidence" value="ECO:0007669"/>
    <property type="project" value="TreeGrafter"/>
</dbReference>
<dbReference type="Gene3D" id="3.40.50.12780">
    <property type="entry name" value="N-terminal domain of ligase-like"/>
    <property type="match status" value="1"/>
</dbReference>
<sequence length="544" mass="57974">MESTRSPARAPPESEVDSPWGSWGDWLARDGGRRARPGLETIVPYSRSLLGCLADFARTRPESTALVLGDVRVSYAELAAMTMSAYEGLSALQLPAEARVAVHAAKTPRTVALIVACLLARRPFMLPSTELGATALDELLEKAGCTDVLTAEPGAGVGGRRVHKIDTTAVLPDGDLAGLDGITGPDVSPDATSFIFTTSGSTGLPKVVPLSFQAVERFTEWAVTKFRLRPGTAVLNYAPFNFDLCLLDIRATFKAGGTTVLVDPEKATNGKHLAEVIRTESVEVVQSVPMLYRLLADAHDGQPFDSVKHVIVTGDKMPAKLLPELPRLFPNARFHNIYGATETNDSFIHEITGFEGEGPLPIGRPLPGVDALVLDAAGEVVDGPATGELLVSTPFQTAGYAVGGGADKFVERDNGRVYFRSGDLVARDADGVFTLVGRTDSQVKVRGVRVNLEEIEQVLLGHERIAGAAVVAVPDDVAGLVIHAVVRRDTTEPLGVLALRQFCRERLARAALPTTIRVVDAPLPTTSTGKTDRKAVIRDLLNGS</sequence>
<dbReference type="InterPro" id="IPR000873">
    <property type="entry name" value="AMP-dep_synth/lig_dom"/>
</dbReference>
<dbReference type="GO" id="GO:0005737">
    <property type="term" value="C:cytoplasm"/>
    <property type="evidence" value="ECO:0007669"/>
    <property type="project" value="TreeGrafter"/>
</dbReference>
<dbReference type="GO" id="GO:0044550">
    <property type="term" value="P:secondary metabolite biosynthetic process"/>
    <property type="evidence" value="ECO:0007669"/>
    <property type="project" value="TreeGrafter"/>
</dbReference>
<dbReference type="PANTHER" id="PTHR45527:SF1">
    <property type="entry name" value="FATTY ACID SYNTHASE"/>
    <property type="match status" value="1"/>
</dbReference>
<evidence type="ECO:0000259" key="2">
    <source>
        <dbReference type="Pfam" id="PF13193"/>
    </source>
</evidence>
<protein>
    <submittedName>
        <fullName evidence="3">Uncharacterized protein</fullName>
    </submittedName>
</protein>
<keyword evidence="4" id="KW-1185">Reference proteome</keyword>
<dbReference type="PANTHER" id="PTHR45527">
    <property type="entry name" value="NONRIBOSOMAL PEPTIDE SYNTHETASE"/>
    <property type="match status" value="1"/>
</dbReference>
<proteinExistence type="predicted"/>
<dbReference type="GO" id="GO:0031177">
    <property type="term" value="F:phosphopantetheine binding"/>
    <property type="evidence" value="ECO:0007669"/>
    <property type="project" value="TreeGrafter"/>
</dbReference>
<dbReference type="PROSITE" id="PS00455">
    <property type="entry name" value="AMP_BINDING"/>
    <property type="match status" value="1"/>
</dbReference>
<dbReference type="Gene3D" id="3.30.300.30">
    <property type="match status" value="1"/>
</dbReference>
<evidence type="ECO:0000259" key="1">
    <source>
        <dbReference type="Pfam" id="PF00501"/>
    </source>
</evidence>
<evidence type="ECO:0000313" key="3">
    <source>
        <dbReference type="EMBL" id="VVJ20429.1"/>
    </source>
</evidence>
<dbReference type="Pfam" id="PF00501">
    <property type="entry name" value="AMP-binding"/>
    <property type="match status" value="1"/>
</dbReference>
<feature type="domain" description="AMP-binding enzyme C-terminal" evidence="2">
    <location>
        <begin position="454"/>
        <end position="530"/>
    </location>
</feature>
<dbReference type="EMBL" id="CABVGP010000002">
    <property type="protein sequence ID" value="VVJ20429.1"/>
    <property type="molecule type" value="Genomic_DNA"/>
</dbReference>
<dbReference type="AlphaFoldDB" id="A0A6I8LZ94"/>
<reference evidence="3 4" key="1">
    <citation type="submission" date="2019-09" db="EMBL/GenBank/DDBJ databases">
        <authorList>
            <person name="Leyn A S."/>
        </authorList>
    </citation>
    <scope>NUCLEOTIDE SEQUENCE [LARGE SCALE GENOMIC DNA]</scope>
    <source>
        <strain evidence="3">AA231_1</strain>
    </source>
</reference>
<name>A0A6I8LZ94_9PSEU</name>
<dbReference type="Proteomes" id="UP000399805">
    <property type="component" value="Unassembled WGS sequence"/>
</dbReference>
<accession>A0A6I8LZ94</accession>
<dbReference type="InterPro" id="IPR045851">
    <property type="entry name" value="AMP-bd_C_sf"/>
</dbReference>
<dbReference type="SUPFAM" id="SSF56801">
    <property type="entry name" value="Acetyl-CoA synthetase-like"/>
    <property type="match status" value="1"/>
</dbReference>
<feature type="domain" description="AMP-dependent synthetase/ligase" evidence="1">
    <location>
        <begin position="55"/>
        <end position="400"/>
    </location>
</feature>